<feature type="transmembrane region" description="Helical" evidence="1">
    <location>
        <begin position="135"/>
        <end position="156"/>
    </location>
</feature>
<keyword evidence="3" id="KW-1185">Reference proteome</keyword>
<feature type="transmembrane region" description="Helical" evidence="1">
    <location>
        <begin position="22"/>
        <end position="41"/>
    </location>
</feature>
<proteinExistence type="predicted"/>
<feature type="transmembrane region" description="Helical" evidence="1">
    <location>
        <begin position="210"/>
        <end position="228"/>
    </location>
</feature>
<dbReference type="EMBL" id="CYGV01001500">
    <property type="protein sequence ID" value="CUA74845.1"/>
    <property type="molecule type" value="Genomic_DNA"/>
</dbReference>
<feature type="transmembrane region" description="Helical" evidence="1">
    <location>
        <begin position="176"/>
        <end position="198"/>
    </location>
</feature>
<sequence>MPHVQKAWVSRPVGGIPTSADLAPSTVFAVLYGLLLFYIVYNYFFTKPRAWNVIQISTVIFVMERVACCIIRAVQAGYPKKRASGALMSYVQAVIGVGFVWISADLIKLLRSTLVNTTLPENGASKDRRVARKCYRYFCFFYELAFLGSIIPGTIACGNYSSARFNQAKADRSMDQLIASTAVALGLQALTVLISLVAAFTIKEIDRMRCFELAGLTLLIMPVPIYRLCILDIRTIDVFIPLAPSAQTLFYTLHLLPEWICVSILLGTNVRARFGTGKWGDYELREKKRDKRLRKTEEEAKQLQLIDLANGSETAV</sequence>
<organism evidence="2 3">
    <name type="scientific">Rhizoctonia solani</name>
    <dbReference type="NCBI Taxonomy" id="456999"/>
    <lineage>
        <taxon>Eukaryota</taxon>
        <taxon>Fungi</taxon>
        <taxon>Dikarya</taxon>
        <taxon>Basidiomycota</taxon>
        <taxon>Agaricomycotina</taxon>
        <taxon>Agaricomycetes</taxon>
        <taxon>Cantharellales</taxon>
        <taxon>Ceratobasidiaceae</taxon>
        <taxon>Rhizoctonia</taxon>
    </lineage>
</organism>
<feature type="transmembrane region" description="Helical" evidence="1">
    <location>
        <begin position="86"/>
        <end position="104"/>
    </location>
</feature>
<protein>
    <submittedName>
        <fullName evidence="2">Uncharacterized protein</fullName>
    </submittedName>
</protein>
<keyword evidence="1" id="KW-0812">Transmembrane</keyword>
<keyword evidence="1" id="KW-0472">Membrane</keyword>
<dbReference type="Proteomes" id="UP000044841">
    <property type="component" value="Unassembled WGS sequence"/>
</dbReference>
<name>A0A0K6G8M4_9AGAM</name>
<evidence type="ECO:0000313" key="2">
    <source>
        <dbReference type="EMBL" id="CUA74845.1"/>
    </source>
</evidence>
<reference evidence="2 3" key="1">
    <citation type="submission" date="2015-07" db="EMBL/GenBank/DDBJ databases">
        <authorList>
            <person name="Noorani M."/>
        </authorList>
    </citation>
    <scope>NUCLEOTIDE SEQUENCE [LARGE SCALE GENOMIC DNA]</scope>
    <source>
        <strain evidence="2">BBA 69670</strain>
    </source>
</reference>
<gene>
    <name evidence="2" type="ORF">RSOLAG22IIIB_05742</name>
</gene>
<dbReference type="AlphaFoldDB" id="A0A0K6G8M4"/>
<keyword evidence="1" id="KW-1133">Transmembrane helix</keyword>
<feature type="transmembrane region" description="Helical" evidence="1">
    <location>
        <begin position="53"/>
        <end position="74"/>
    </location>
</feature>
<evidence type="ECO:0000313" key="3">
    <source>
        <dbReference type="Proteomes" id="UP000044841"/>
    </source>
</evidence>
<evidence type="ECO:0000256" key="1">
    <source>
        <dbReference type="SAM" id="Phobius"/>
    </source>
</evidence>
<accession>A0A0K6G8M4</accession>
<feature type="transmembrane region" description="Helical" evidence="1">
    <location>
        <begin position="248"/>
        <end position="268"/>
    </location>
</feature>